<keyword evidence="3" id="KW-1185">Reference proteome</keyword>
<dbReference type="Gene3D" id="3.90.1150.10">
    <property type="entry name" value="Aspartate Aminotransferase, domain 1"/>
    <property type="match status" value="1"/>
</dbReference>
<accession>A0ABQ6JEY5</accession>
<dbReference type="InterPro" id="IPR015422">
    <property type="entry name" value="PyrdxlP-dep_Trfase_small"/>
</dbReference>
<organism evidence="2 3">
    <name type="scientific">Angustibacter aerolatus</name>
    <dbReference type="NCBI Taxonomy" id="1162965"/>
    <lineage>
        <taxon>Bacteria</taxon>
        <taxon>Bacillati</taxon>
        <taxon>Actinomycetota</taxon>
        <taxon>Actinomycetes</taxon>
        <taxon>Kineosporiales</taxon>
        <taxon>Kineosporiaceae</taxon>
    </lineage>
</organism>
<dbReference type="Proteomes" id="UP001157017">
    <property type="component" value="Unassembled WGS sequence"/>
</dbReference>
<sequence>MRAGLAFRLKRAIGVDVITARERHHVERALQAWADHPAIEVLGDQVAERLPVISLLVRHPEGRLLHHEFVVTLLSDLFGVQARGGCSCAAPYGHRLLGIDDERSQAYRAVVTDGCSGIKPGWVRLSLGYLMSAPELEHVLEAVLLVAEHGHRLLADYAFEPATGRWRHRRSDAAAPVRLTDLTFDADGTPRWPTTAQPPAPGSSSTSARPRWTACCRPRPCRTTGARRSRTGWAPRSSGCAGSRCPRPAWRRSTTARPPSTPGPPASPASSLDLRAVDAFHLHA</sequence>
<evidence type="ECO:0000313" key="2">
    <source>
        <dbReference type="EMBL" id="GMA85745.1"/>
    </source>
</evidence>
<proteinExistence type="predicted"/>
<evidence type="ECO:0000313" key="3">
    <source>
        <dbReference type="Proteomes" id="UP001157017"/>
    </source>
</evidence>
<name>A0ABQ6JEY5_9ACTN</name>
<evidence type="ECO:0000256" key="1">
    <source>
        <dbReference type="SAM" id="MobiDB-lite"/>
    </source>
</evidence>
<evidence type="ECO:0008006" key="4">
    <source>
        <dbReference type="Google" id="ProtNLM"/>
    </source>
</evidence>
<dbReference type="EMBL" id="BSUZ01000001">
    <property type="protein sequence ID" value="GMA85745.1"/>
    <property type="molecule type" value="Genomic_DNA"/>
</dbReference>
<protein>
    <recommendedName>
        <fullName evidence="4">Aminotransferase class V domain-containing protein</fullName>
    </recommendedName>
</protein>
<dbReference type="SUPFAM" id="SSF53383">
    <property type="entry name" value="PLP-dependent transferases"/>
    <property type="match status" value="1"/>
</dbReference>
<feature type="region of interest" description="Disordered" evidence="1">
    <location>
        <begin position="184"/>
        <end position="272"/>
    </location>
</feature>
<dbReference type="InterPro" id="IPR015424">
    <property type="entry name" value="PyrdxlP-dep_Trfase"/>
</dbReference>
<reference evidence="3" key="1">
    <citation type="journal article" date="2019" name="Int. J. Syst. Evol. Microbiol.">
        <title>The Global Catalogue of Microorganisms (GCM) 10K type strain sequencing project: providing services to taxonomists for standard genome sequencing and annotation.</title>
        <authorList>
            <consortium name="The Broad Institute Genomics Platform"/>
            <consortium name="The Broad Institute Genome Sequencing Center for Infectious Disease"/>
            <person name="Wu L."/>
            <person name="Ma J."/>
        </authorList>
    </citation>
    <scope>NUCLEOTIDE SEQUENCE [LARGE SCALE GENOMIC DNA]</scope>
    <source>
        <strain evidence="3">NBRC 108730</strain>
    </source>
</reference>
<comment type="caution">
    <text evidence="2">The sequence shown here is derived from an EMBL/GenBank/DDBJ whole genome shotgun (WGS) entry which is preliminary data.</text>
</comment>
<dbReference type="PANTHER" id="PTHR43686">
    <property type="entry name" value="SULFURTRANSFERASE-RELATED"/>
    <property type="match status" value="1"/>
</dbReference>
<gene>
    <name evidence="2" type="ORF">GCM10025868_09950</name>
</gene>
<dbReference type="PANTHER" id="PTHR43686:SF1">
    <property type="entry name" value="AMINOTRAN_5 DOMAIN-CONTAINING PROTEIN"/>
    <property type="match status" value="1"/>
</dbReference>